<proteinExistence type="predicted"/>
<gene>
    <name evidence="3" type="ORF">SLS56_000793</name>
</gene>
<evidence type="ECO:0000256" key="1">
    <source>
        <dbReference type="SAM" id="Coils"/>
    </source>
</evidence>
<organism evidence="3 4">
    <name type="scientific">Neofusicoccum ribis</name>
    <dbReference type="NCBI Taxonomy" id="45134"/>
    <lineage>
        <taxon>Eukaryota</taxon>
        <taxon>Fungi</taxon>
        <taxon>Dikarya</taxon>
        <taxon>Ascomycota</taxon>
        <taxon>Pezizomycotina</taxon>
        <taxon>Dothideomycetes</taxon>
        <taxon>Dothideomycetes incertae sedis</taxon>
        <taxon>Botryosphaeriales</taxon>
        <taxon>Botryosphaeriaceae</taxon>
        <taxon>Neofusicoccum</taxon>
    </lineage>
</organism>
<feature type="coiled-coil region" evidence="1">
    <location>
        <begin position="165"/>
        <end position="192"/>
    </location>
</feature>
<evidence type="ECO:0000313" key="4">
    <source>
        <dbReference type="Proteomes" id="UP001521116"/>
    </source>
</evidence>
<keyword evidence="1" id="KW-0175">Coiled coil</keyword>
<feature type="coiled-coil region" evidence="1">
    <location>
        <begin position="13"/>
        <end position="64"/>
    </location>
</feature>
<dbReference type="Proteomes" id="UP001521116">
    <property type="component" value="Unassembled WGS sequence"/>
</dbReference>
<evidence type="ECO:0000256" key="2">
    <source>
        <dbReference type="SAM" id="MobiDB-lite"/>
    </source>
</evidence>
<name>A0ABR3TC83_9PEZI</name>
<dbReference type="EMBL" id="JAJVDC020000004">
    <property type="protein sequence ID" value="KAL1637135.1"/>
    <property type="molecule type" value="Genomic_DNA"/>
</dbReference>
<keyword evidence="4" id="KW-1185">Reference proteome</keyword>
<accession>A0ABR3TC83</accession>
<comment type="caution">
    <text evidence="3">The sequence shown here is derived from an EMBL/GenBank/DDBJ whole genome shotgun (WGS) entry which is preliminary data.</text>
</comment>
<sequence length="235" mass="27127">MAVSSEGRMALYMQEIKREHKHLMRKSEELTLSLNKIDTLYQAMQEQELKMKEMDEKVMALVEDGDDMMESFRQMKSDSYVQIEKIGTGLQSLALKVARLDARESEHSMRFDNNVPLLRDIQKRLGQLENMADHSAKSKGKATKQPENQNVDHLMEHIVSMRTSIQEQESSLMNLRGELDQVKHKARQAVRRVSEMTTQAEGQAVDDLAPLKTTPKRSTKNRQGSHLEYLRITRN</sequence>
<reference evidence="3 4" key="1">
    <citation type="submission" date="2024-02" db="EMBL/GenBank/DDBJ databases">
        <title>De novo assembly and annotation of 12 fungi associated with fruit tree decline syndrome in Ontario, Canada.</title>
        <authorList>
            <person name="Sulman M."/>
            <person name="Ellouze W."/>
            <person name="Ilyukhin E."/>
        </authorList>
    </citation>
    <scope>NUCLEOTIDE SEQUENCE [LARGE SCALE GENOMIC DNA]</scope>
    <source>
        <strain evidence="3 4">M1-105</strain>
    </source>
</reference>
<feature type="region of interest" description="Disordered" evidence="2">
    <location>
        <begin position="193"/>
        <end position="235"/>
    </location>
</feature>
<protein>
    <submittedName>
        <fullName evidence="3">Uncharacterized protein</fullName>
    </submittedName>
</protein>
<evidence type="ECO:0000313" key="3">
    <source>
        <dbReference type="EMBL" id="KAL1637135.1"/>
    </source>
</evidence>